<dbReference type="EMBL" id="CP025746">
    <property type="protein sequence ID" value="QAA30721.1"/>
    <property type="molecule type" value="Genomic_DNA"/>
</dbReference>
<dbReference type="AlphaFoldDB" id="A0A410DNR3"/>
<evidence type="ECO:0000256" key="1">
    <source>
        <dbReference type="SAM" id="Coils"/>
    </source>
</evidence>
<evidence type="ECO:0000313" key="3">
    <source>
        <dbReference type="Proteomes" id="UP000286268"/>
    </source>
</evidence>
<organism evidence="2 3">
    <name type="scientific">Clostridium manihotivorum</name>
    <dbReference type="NCBI Taxonomy" id="2320868"/>
    <lineage>
        <taxon>Bacteria</taxon>
        <taxon>Bacillati</taxon>
        <taxon>Bacillota</taxon>
        <taxon>Clostridia</taxon>
        <taxon>Eubacteriales</taxon>
        <taxon>Clostridiaceae</taxon>
        <taxon>Clostridium</taxon>
    </lineage>
</organism>
<keyword evidence="3" id="KW-1185">Reference proteome</keyword>
<proteinExistence type="predicted"/>
<reference evidence="2 3" key="1">
    <citation type="submission" date="2018-01" db="EMBL/GenBank/DDBJ databases">
        <title>Genome Sequencing and Assembly of Anaerobacter polyendosporus strain CT4.</title>
        <authorList>
            <person name="Tachaapaikoon C."/>
            <person name="Sutheeworapong S."/>
            <person name="Jenjaroenpun P."/>
            <person name="Wongsurawat T."/>
            <person name="Nookeaw I."/>
            <person name="Cheawchanlertfa P."/>
            <person name="Kosugi A."/>
            <person name="Cheevadhanarak S."/>
            <person name="Ratanakhanokchai K."/>
        </authorList>
    </citation>
    <scope>NUCLEOTIDE SEQUENCE [LARGE SCALE GENOMIC DNA]</scope>
    <source>
        <strain evidence="2 3">CT4</strain>
    </source>
</reference>
<accession>A0A410DNR3</accession>
<dbReference type="RefSeq" id="WP_128211172.1">
    <property type="nucleotide sequence ID" value="NZ_CP025746.1"/>
</dbReference>
<evidence type="ECO:0000313" key="2">
    <source>
        <dbReference type="EMBL" id="QAA30721.1"/>
    </source>
</evidence>
<sequence>MFLKINEEIRSAKEKVKEKEHIEQRIKELKELLDGYEKELIEFKQKLTKEELDIKKLEGITLSNLLAVILNNKEEKLDKEKKEYIEIKIKFDQCNQKVSDVNEDLSKLGKELDRVGNANIQYKKLIKEKEEQVKSIGSEASKEKLRELENLRLDLCTSIKELKEAVLSGENLLARIDDAQDSLSSAKNWGTLDLFSDSIIVSIEKHEKIDDTQVKLNKIPYLVDKFKKELSDVTASFETISNKLEFSLITKTVDIFFDNIFTDISVLTKIEESYDEIRHLARYVDECVIDLKREKERLEDEVVNIDGKINDFIELEV</sequence>
<dbReference type="Proteomes" id="UP000286268">
    <property type="component" value="Chromosome"/>
</dbReference>
<feature type="coiled-coil region" evidence="1">
    <location>
        <begin position="12"/>
        <end position="90"/>
    </location>
</feature>
<protein>
    <submittedName>
        <fullName evidence="2">Uncharacterized protein</fullName>
    </submittedName>
</protein>
<keyword evidence="1" id="KW-0175">Coiled coil</keyword>
<name>A0A410DNR3_9CLOT</name>
<dbReference type="OrthoDB" id="3540923at2"/>
<gene>
    <name evidence="2" type="ORF">C1I91_03010</name>
</gene>
<dbReference type="KEGG" id="cmah:C1I91_03010"/>